<dbReference type="InterPro" id="IPR010342">
    <property type="entry name" value="DUF938"/>
</dbReference>
<evidence type="ECO:0000313" key="1">
    <source>
        <dbReference type="EMBL" id="HEB95313.1"/>
    </source>
</evidence>
<dbReference type="Gene3D" id="3.40.50.150">
    <property type="entry name" value="Vaccinia Virus protein VP39"/>
    <property type="match status" value="1"/>
</dbReference>
<sequence length="136" mass="14984">MKPYAESCDQNREPILDVIGPLLADRSAVLEIGSGTGQHAVFFARRLPHLTWYASDRRENHAGIRMWLEEAGLPNLRGPLALDVSADPWPELAVDAVFSANTVHIMHWPGVEALFRGVGALLPAGGRFLLYGPFNR</sequence>
<dbReference type="Proteomes" id="UP000886251">
    <property type="component" value="Unassembled WGS sequence"/>
</dbReference>
<feature type="non-terminal residue" evidence="1">
    <location>
        <position position="136"/>
    </location>
</feature>
<proteinExistence type="predicted"/>
<protein>
    <submittedName>
        <fullName evidence="1">DUF938 domain-containing protein</fullName>
    </submittedName>
</protein>
<dbReference type="AlphaFoldDB" id="A0A831W467"/>
<dbReference type="SUPFAM" id="SSF53335">
    <property type="entry name" value="S-adenosyl-L-methionine-dependent methyltransferases"/>
    <property type="match status" value="1"/>
</dbReference>
<reference evidence="1" key="1">
    <citation type="journal article" date="2020" name="mSystems">
        <title>Genome- and Community-Level Interaction Insights into Carbon Utilization and Element Cycling Functions of Hydrothermarchaeota in Hydrothermal Sediment.</title>
        <authorList>
            <person name="Zhou Z."/>
            <person name="Liu Y."/>
            <person name="Xu W."/>
            <person name="Pan J."/>
            <person name="Luo Z.H."/>
            <person name="Li M."/>
        </authorList>
    </citation>
    <scope>NUCLEOTIDE SEQUENCE [LARGE SCALE GENOMIC DNA]</scope>
    <source>
        <strain evidence="1">HyVt-443</strain>
    </source>
</reference>
<name>A0A831W467_9GAMM</name>
<comment type="caution">
    <text evidence="1">The sequence shown here is derived from an EMBL/GenBank/DDBJ whole genome shotgun (WGS) entry which is preliminary data.</text>
</comment>
<dbReference type="PANTHER" id="PTHR20974:SF0">
    <property type="entry name" value="UPF0585 PROTEIN CG18661"/>
    <property type="match status" value="1"/>
</dbReference>
<dbReference type="InterPro" id="IPR029063">
    <property type="entry name" value="SAM-dependent_MTases_sf"/>
</dbReference>
<organism evidence="1">
    <name type="scientific">Sedimenticola thiotaurini</name>
    <dbReference type="NCBI Taxonomy" id="1543721"/>
    <lineage>
        <taxon>Bacteria</taxon>
        <taxon>Pseudomonadati</taxon>
        <taxon>Pseudomonadota</taxon>
        <taxon>Gammaproteobacteria</taxon>
        <taxon>Chromatiales</taxon>
        <taxon>Sedimenticolaceae</taxon>
        <taxon>Sedimenticola</taxon>
    </lineage>
</organism>
<gene>
    <name evidence="1" type="ORF">ENI96_02640</name>
</gene>
<dbReference type="EMBL" id="DRKP01000033">
    <property type="protein sequence ID" value="HEB95313.1"/>
    <property type="molecule type" value="Genomic_DNA"/>
</dbReference>
<accession>A0A831W467</accession>
<dbReference type="PANTHER" id="PTHR20974">
    <property type="entry name" value="UPF0585 PROTEIN CG18661"/>
    <property type="match status" value="1"/>
</dbReference>
<dbReference type="Pfam" id="PF06080">
    <property type="entry name" value="DUF938"/>
    <property type="match status" value="1"/>
</dbReference>